<dbReference type="GO" id="GO:0004190">
    <property type="term" value="F:aspartic-type endopeptidase activity"/>
    <property type="evidence" value="ECO:0007669"/>
    <property type="project" value="UniProtKB-KW"/>
</dbReference>
<dbReference type="PROSITE" id="PS51767">
    <property type="entry name" value="PEPTIDASE_A1"/>
    <property type="match status" value="1"/>
</dbReference>
<dbReference type="InterPro" id="IPR034163">
    <property type="entry name" value="Aspergillopepsin-like_cat_dom"/>
</dbReference>
<feature type="active site" evidence="5">
    <location>
        <position position="327"/>
    </location>
</feature>
<reference evidence="9 10" key="1">
    <citation type="submission" date="2018-08" db="EMBL/GenBank/DDBJ databases">
        <title>Draft genome of the lignicolous fungus Coniochaeta pulveracea.</title>
        <authorList>
            <person name="Borstlap C.J."/>
            <person name="De Witt R.N."/>
            <person name="Botha A."/>
            <person name="Volschenk H."/>
        </authorList>
    </citation>
    <scope>NUCLEOTIDE SEQUENCE [LARGE SCALE GENOMIC DNA]</scope>
    <source>
        <strain evidence="9 10">CAB683</strain>
    </source>
</reference>
<keyword evidence="10" id="KW-1185">Reference proteome</keyword>
<dbReference type="PANTHER" id="PTHR47966">
    <property type="entry name" value="BETA-SITE APP-CLEAVING ENZYME, ISOFORM A-RELATED"/>
    <property type="match status" value="1"/>
</dbReference>
<dbReference type="AlphaFoldDB" id="A0A420YKG3"/>
<dbReference type="Proteomes" id="UP000275385">
    <property type="component" value="Unassembled WGS sequence"/>
</dbReference>
<proteinExistence type="inferred from homology"/>
<feature type="chain" id="PRO_5019381860" description="Peptidase A1 domain-containing protein" evidence="7">
    <location>
        <begin position="23"/>
        <end position="448"/>
    </location>
</feature>
<evidence type="ECO:0000313" key="10">
    <source>
        <dbReference type="Proteomes" id="UP000275385"/>
    </source>
</evidence>
<evidence type="ECO:0000256" key="5">
    <source>
        <dbReference type="PIRSR" id="PIRSR601461-1"/>
    </source>
</evidence>
<keyword evidence="4 6" id="KW-0378">Hydrolase</keyword>
<feature type="signal peptide" evidence="7">
    <location>
        <begin position="1"/>
        <end position="22"/>
    </location>
</feature>
<gene>
    <name evidence="9" type="ORF">DL546_008283</name>
</gene>
<evidence type="ECO:0000256" key="2">
    <source>
        <dbReference type="ARBA" id="ARBA00022670"/>
    </source>
</evidence>
<dbReference type="FunFam" id="2.40.70.10:FF:000026">
    <property type="entry name" value="Endothiapepsin"/>
    <property type="match status" value="1"/>
</dbReference>
<protein>
    <recommendedName>
        <fullName evidence="8">Peptidase A1 domain-containing protein</fullName>
    </recommendedName>
</protein>
<keyword evidence="7" id="KW-0732">Signal</keyword>
<evidence type="ECO:0000256" key="1">
    <source>
        <dbReference type="ARBA" id="ARBA00007447"/>
    </source>
</evidence>
<dbReference type="EMBL" id="QVQW01000005">
    <property type="protein sequence ID" value="RKU48325.1"/>
    <property type="molecule type" value="Genomic_DNA"/>
</dbReference>
<keyword evidence="2 6" id="KW-0645">Protease</keyword>
<name>A0A420YKG3_9PEZI</name>
<dbReference type="SUPFAM" id="SSF50630">
    <property type="entry name" value="Acid proteases"/>
    <property type="match status" value="1"/>
</dbReference>
<evidence type="ECO:0000256" key="3">
    <source>
        <dbReference type="ARBA" id="ARBA00022750"/>
    </source>
</evidence>
<dbReference type="InterPro" id="IPR001461">
    <property type="entry name" value="Aspartic_peptidase_A1"/>
</dbReference>
<dbReference type="InterPro" id="IPR021109">
    <property type="entry name" value="Peptidase_aspartic_dom_sf"/>
</dbReference>
<sequence>MKLLDATTIAVSLLSSAGLVAGAPRIKPKHGTIAVSGLGGTTFKLHQKANPHFRTIGKGPRAKAKAYQKFGVQVPDSLLEALLEILEQLGIHVPGLEEGNGDGNGTTAGGRGEVSTMPELFDVEYLSPVQIGTPPQTLMLDFDTGSSDLWVFSSQTPASSVKGQTVFDIGASSTAKLLDGATWSIRYGDGSGSSGLVYTDTVTIGGVTVPNQAVEVATTVSSSFTGDPNSDGLLGLGFSSINQVSPTRQKTFFDNAMESLAMPLFSANLLPGEAGNYNFGFIDPTEFSGDITFVPINTTNGFWEFTASSITVGTGSSQSIPHTAIADTGTTLLLLPTEIVEAYYAQVSGASNSPSVGGYVFACNAQLPDFTVDIGDYQAVVPGSLIRFAPVDTDSFDTASSCYGGIQDAAGLPFAIYGDIFLKSQFVVFHGGNQELGFAPKAGAAATV</sequence>
<feature type="domain" description="Peptidase A1" evidence="8">
    <location>
        <begin position="125"/>
        <end position="439"/>
    </location>
</feature>
<evidence type="ECO:0000256" key="4">
    <source>
        <dbReference type="ARBA" id="ARBA00022801"/>
    </source>
</evidence>
<dbReference type="GO" id="GO:0006508">
    <property type="term" value="P:proteolysis"/>
    <property type="evidence" value="ECO:0007669"/>
    <property type="project" value="UniProtKB-KW"/>
</dbReference>
<dbReference type="Pfam" id="PF00026">
    <property type="entry name" value="Asp"/>
    <property type="match status" value="1"/>
</dbReference>
<evidence type="ECO:0000256" key="7">
    <source>
        <dbReference type="SAM" id="SignalP"/>
    </source>
</evidence>
<comment type="caution">
    <text evidence="9">The sequence shown here is derived from an EMBL/GenBank/DDBJ whole genome shotgun (WGS) entry which is preliminary data.</text>
</comment>
<dbReference type="InterPro" id="IPR001969">
    <property type="entry name" value="Aspartic_peptidase_AS"/>
</dbReference>
<comment type="similarity">
    <text evidence="1 6">Belongs to the peptidase A1 family.</text>
</comment>
<evidence type="ECO:0000256" key="6">
    <source>
        <dbReference type="RuleBase" id="RU000454"/>
    </source>
</evidence>
<dbReference type="PANTHER" id="PTHR47966:SF2">
    <property type="entry name" value="ASPERGILLOPEPSIN-1-RELATED"/>
    <property type="match status" value="1"/>
</dbReference>
<dbReference type="Gene3D" id="2.40.70.10">
    <property type="entry name" value="Acid Proteases"/>
    <property type="match status" value="2"/>
</dbReference>
<evidence type="ECO:0000313" key="9">
    <source>
        <dbReference type="EMBL" id="RKU48325.1"/>
    </source>
</evidence>
<dbReference type="STRING" id="177199.A0A420YKG3"/>
<accession>A0A420YKG3</accession>
<dbReference type="FunFam" id="2.40.70.10:FF:000024">
    <property type="entry name" value="Endothiapepsin"/>
    <property type="match status" value="1"/>
</dbReference>
<dbReference type="OrthoDB" id="2747330at2759"/>
<feature type="active site" evidence="5">
    <location>
        <position position="143"/>
    </location>
</feature>
<keyword evidence="3 6" id="KW-0064">Aspartyl protease</keyword>
<dbReference type="PRINTS" id="PR00792">
    <property type="entry name" value="PEPSIN"/>
</dbReference>
<organism evidence="9 10">
    <name type="scientific">Coniochaeta pulveracea</name>
    <dbReference type="NCBI Taxonomy" id="177199"/>
    <lineage>
        <taxon>Eukaryota</taxon>
        <taxon>Fungi</taxon>
        <taxon>Dikarya</taxon>
        <taxon>Ascomycota</taxon>
        <taxon>Pezizomycotina</taxon>
        <taxon>Sordariomycetes</taxon>
        <taxon>Sordariomycetidae</taxon>
        <taxon>Coniochaetales</taxon>
        <taxon>Coniochaetaceae</taxon>
        <taxon>Coniochaeta</taxon>
    </lineage>
</organism>
<dbReference type="InterPro" id="IPR033121">
    <property type="entry name" value="PEPTIDASE_A1"/>
</dbReference>
<evidence type="ECO:0000259" key="8">
    <source>
        <dbReference type="PROSITE" id="PS51767"/>
    </source>
</evidence>
<dbReference type="PROSITE" id="PS00141">
    <property type="entry name" value="ASP_PROTEASE"/>
    <property type="match status" value="1"/>
</dbReference>
<dbReference type="CDD" id="cd06097">
    <property type="entry name" value="Aspergillopepsin_like"/>
    <property type="match status" value="1"/>
</dbReference>